<dbReference type="EMBL" id="BRXW01000110">
    <property type="protein sequence ID" value="GMI07276.1"/>
    <property type="molecule type" value="Genomic_DNA"/>
</dbReference>
<keyword evidence="1" id="KW-0378">Hydrolase</keyword>
<evidence type="ECO:0000313" key="4">
    <source>
        <dbReference type="Proteomes" id="UP001165122"/>
    </source>
</evidence>
<dbReference type="PANTHER" id="PTHR42776:SF4">
    <property type="entry name" value="ACYLAMINO-ACID-RELEASING ENZYME"/>
    <property type="match status" value="1"/>
</dbReference>
<keyword evidence="4" id="KW-1185">Reference proteome</keyword>
<dbReference type="OrthoDB" id="416344at2759"/>
<name>A0A9W7CMG0_9STRA</name>
<evidence type="ECO:0000256" key="1">
    <source>
        <dbReference type="ARBA" id="ARBA00022801"/>
    </source>
</evidence>
<dbReference type="InterPro" id="IPR001375">
    <property type="entry name" value="Peptidase_S9_cat"/>
</dbReference>
<proteinExistence type="predicted"/>
<sequence>MDSPYSFTSSYKDYSENKKEEVLNVITPDYNTVEASKPYKSKFTPATLSTTITHNIVPGDKSDKSTLTITSEIGTVLTIACKSHTPQFGGRYGGICYSESSNTVYYVGKNVDEEVYAKDHFPSDDSQKNKPPKHLKYVVGNEIGYGESDGEQMLFSNADNLRLYTLNLSTYCIAPLPKTSGLYNPTLIPGKHLLACKNKEPYKKLGKVYCYNRPQEVVVVESEEGSGPYRPLGYERNLINVNDQLVSFGLTKVFGSHVGYVNLYVNGQEVDLSNVGNQIVLVDDDVSLFNSCVNGDELLINVWVGMECKIVKLNVKSLSVEYTNLGNVWEKLGRSYEGYMLLRYDEDKVYLKVSSQTDPGGLLIIDKKVWSGGESESGRSVDFIKYKPRQASGCKSPLLSFSANFTVEQVNMNFSGNNTLPECSIYKPNNLSSPKIILVPHGGPHSVSPMFFSPAMAWLANLGYCVVTCNYRGSIGYGQEYIELLPGKIGDYDVKDCKAILDHVKKEVYPSAKEVNVCGGSHGGFLTAHLIGQYPDFFKKAALRNPVTNIASMVGVTDIPDWCVYEAVGDYDFGEYEVVGKEVMGVMWDKSPMQYVSKVQAKVLLALGDVDQRVPVSQGIEYYYALKGKGKEVECMRFVEDCHPLHKADTEFSQWLRIAEVFGED</sequence>
<dbReference type="AlphaFoldDB" id="A0A9W7CMG0"/>
<evidence type="ECO:0000259" key="2">
    <source>
        <dbReference type="Pfam" id="PF00326"/>
    </source>
</evidence>
<organism evidence="3 4">
    <name type="scientific">Triparma laevis f. longispina</name>
    <dbReference type="NCBI Taxonomy" id="1714387"/>
    <lineage>
        <taxon>Eukaryota</taxon>
        <taxon>Sar</taxon>
        <taxon>Stramenopiles</taxon>
        <taxon>Ochrophyta</taxon>
        <taxon>Bolidophyceae</taxon>
        <taxon>Parmales</taxon>
        <taxon>Triparmaceae</taxon>
        <taxon>Triparma</taxon>
    </lineage>
</organism>
<gene>
    <name evidence="3" type="ORF">TrLO_g6096</name>
</gene>
<dbReference type="Gene3D" id="3.40.50.1820">
    <property type="entry name" value="alpha/beta hydrolase"/>
    <property type="match status" value="1"/>
</dbReference>
<dbReference type="Pfam" id="PF00326">
    <property type="entry name" value="Peptidase_S9"/>
    <property type="match status" value="1"/>
</dbReference>
<dbReference type="Proteomes" id="UP001165122">
    <property type="component" value="Unassembled WGS sequence"/>
</dbReference>
<dbReference type="PANTHER" id="PTHR42776">
    <property type="entry name" value="SERINE PEPTIDASE S9 FAMILY MEMBER"/>
    <property type="match status" value="1"/>
</dbReference>
<dbReference type="InterPro" id="IPR029058">
    <property type="entry name" value="AB_hydrolase_fold"/>
</dbReference>
<evidence type="ECO:0000313" key="3">
    <source>
        <dbReference type="EMBL" id="GMI07276.1"/>
    </source>
</evidence>
<dbReference type="SUPFAM" id="SSF53474">
    <property type="entry name" value="alpha/beta-Hydrolases"/>
    <property type="match status" value="1"/>
</dbReference>
<reference evidence="4" key="1">
    <citation type="journal article" date="2023" name="Commun. Biol.">
        <title>Genome analysis of Parmales, the sister group of diatoms, reveals the evolutionary specialization of diatoms from phago-mixotrophs to photoautotrophs.</title>
        <authorList>
            <person name="Ban H."/>
            <person name="Sato S."/>
            <person name="Yoshikawa S."/>
            <person name="Yamada K."/>
            <person name="Nakamura Y."/>
            <person name="Ichinomiya M."/>
            <person name="Sato N."/>
            <person name="Blanc-Mathieu R."/>
            <person name="Endo H."/>
            <person name="Kuwata A."/>
            <person name="Ogata H."/>
        </authorList>
    </citation>
    <scope>NUCLEOTIDE SEQUENCE [LARGE SCALE GENOMIC DNA]</scope>
    <source>
        <strain evidence="4">NIES 3700</strain>
    </source>
</reference>
<comment type="caution">
    <text evidence="3">The sequence shown here is derived from an EMBL/GenBank/DDBJ whole genome shotgun (WGS) entry which is preliminary data.</text>
</comment>
<dbReference type="GO" id="GO:0006508">
    <property type="term" value="P:proteolysis"/>
    <property type="evidence" value="ECO:0007669"/>
    <property type="project" value="InterPro"/>
</dbReference>
<dbReference type="GO" id="GO:0004252">
    <property type="term" value="F:serine-type endopeptidase activity"/>
    <property type="evidence" value="ECO:0007669"/>
    <property type="project" value="TreeGrafter"/>
</dbReference>
<protein>
    <recommendedName>
        <fullName evidence="2">Peptidase S9 prolyl oligopeptidase catalytic domain-containing protein</fullName>
    </recommendedName>
</protein>
<feature type="domain" description="Peptidase S9 prolyl oligopeptidase catalytic" evidence="2">
    <location>
        <begin position="452"/>
        <end position="656"/>
    </location>
</feature>
<accession>A0A9W7CMG0</accession>